<gene>
    <name evidence="2" type="ORF">Ahu01nite_078560</name>
</gene>
<feature type="domain" description="NACHT" evidence="1">
    <location>
        <begin position="98"/>
        <end position="221"/>
    </location>
</feature>
<dbReference type="Pfam" id="PF13191">
    <property type="entry name" value="AAA_16"/>
    <property type="match status" value="1"/>
</dbReference>
<dbReference type="Gene3D" id="3.40.50.300">
    <property type="entry name" value="P-loop containing nucleotide triphosphate hydrolases"/>
    <property type="match status" value="1"/>
</dbReference>
<dbReference type="InterPro" id="IPR003593">
    <property type="entry name" value="AAA+_ATPase"/>
</dbReference>
<keyword evidence="3" id="KW-1185">Reference proteome</keyword>
<dbReference type="Proteomes" id="UP000603200">
    <property type="component" value="Unassembled WGS sequence"/>
</dbReference>
<dbReference type="SUPFAM" id="SSF52540">
    <property type="entry name" value="P-loop containing nucleoside triphosphate hydrolases"/>
    <property type="match status" value="1"/>
</dbReference>
<reference evidence="2 3" key="1">
    <citation type="submission" date="2021-01" db="EMBL/GenBank/DDBJ databases">
        <title>Whole genome shotgun sequence of Actinoplanes humidus NBRC 14915.</title>
        <authorList>
            <person name="Komaki H."/>
            <person name="Tamura T."/>
        </authorList>
    </citation>
    <scope>NUCLEOTIDE SEQUENCE [LARGE SCALE GENOMIC DNA]</scope>
    <source>
        <strain evidence="2 3">NBRC 14915</strain>
    </source>
</reference>
<dbReference type="PROSITE" id="PS50837">
    <property type="entry name" value="NACHT"/>
    <property type="match status" value="1"/>
</dbReference>
<dbReference type="InterPro" id="IPR027417">
    <property type="entry name" value="P-loop_NTPase"/>
</dbReference>
<dbReference type="InterPro" id="IPR041664">
    <property type="entry name" value="AAA_16"/>
</dbReference>
<name>A0ABQ4A1M7_9ACTN</name>
<proteinExistence type="predicted"/>
<dbReference type="SMART" id="SM00382">
    <property type="entry name" value="AAA"/>
    <property type="match status" value="1"/>
</dbReference>
<evidence type="ECO:0000313" key="3">
    <source>
        <dbReference type="Proteomes" id="UP000603200"/>
    </source>
</evidence>
<organism evidence="2 3">
    <name type="scientific">Winogradskya humida</name>
    <dbReference type="NCBI Taxonomy" id="113566"/>
    <lineage>
        <taxon>Bacteria</taxon>
        <taxon>Bacillati</taxon>
        <taxon>Actinomycetota</taxon>
        <taxon>Actinomycetes</taxon>
        <taxon>Micromonosporales</taxon>
        <taxon>Micromonosporaceae</taxon>
        <taxon>Winogradskya</taxon>
    </lineage>
</organism>
<protein>
    <recommendedName>
        <fullName evidence="1">NACHT domain-containing protein</fullName>
    </recommendedName>
</protein>
<evidence type="ECO:0000259" key="1">
    <source>
        <dbReference type="PROSITE" id="PS50837"/>
    </source>
</evidence>
<comment type="caution">
    <text evidence="2">The sequence shown here is derived from an EMBL/GenBank/DDBJ whole genome shotgun (WGS) entry which is preliminary data.</text>
</comment>
<dbReference type="InterPro" id="IPR007111">
    <property type="entry name" value="NACHT_NTPase"/>
</dbReference>
<accession>A0ABQ4A1M7</accession>
<sequence>MTMLLDGINVANDVSGILTAIIAVATLVTFYRQSRQSWWRDLTRYWNAQFDTGEEDGYPLDAHVPPLLKVYVPRTAKPRERPAAAAVPTDRLVLGDGPHALLIGPPGSGKTALVRQAAAASAQRWLTSSGRLRRAPDGPLVIRLTAAALVGQTLQRAVAEAADPWAPELDQEPLPHRRMVILVDGLDALVDPQQRSAVINMLAREAGTPPEHWRLVVTTRPLGDRELETLGTFDAYHLMPFTEDDVTALAAKWLTRPGPFLAWLGSDPASAKARSPLLVTVAAVLWENGMHGSAPRPAELMEAFVGLLLGARRTALDALFADPHDIGPDTEWLSRHRRDLLVAAAKSSVDGKDVVTGTLAWIGEQLPGSRPGRWREPVTTLLLRTGIFQNGRRGLVPTWTGLVAYLAAERPAAGLDRNTMTTGMGTPSRQAVVGWQFERAGTPEEFIAEMRAAPGGSTDVGRFAAGGLPVPEPVLVEVLATLLTDGSPEARAVLITLAADRAHLDALRALADDGRQPRTVRRAAHLFFAGRAVTSVPPPG</sequence>
<evidence type="ECO:0000313" key="2">
    <source>
        <dbReference type="EMBL" id="GIE24754.1"/>
    </source>
</evidence>
<dbReference type="EMBL" id="BOMN01000112">
    <property type="protein sequence ID" value="GIE24754.1"/>
    <property type="molecule type" value="Genomic_DNA"/>
</dbReference>